<proteinExistence type="predicted"/>
<dbReference type="PANTHER" id="PTHR23513">
    <property type="entry name" value="INTEGRAL MEMBRANE EFFLUX PROTEIN-RELATED"/>
    <property type="match status" value="1"/>
</dbReference>
<reference evidence="10 11" key="1">
    <citation type="submission" date="2022-06" db="EMBL/GenBank/DDBJ databases">
        <title>Sequencing the genomes of 1000 actinobacteria strains.</title>
        <authorList>
            <person name="Klenk H.-P."/>
        </authorList>
    </citation>
    <scope>NUCLEOTIDE SEQUENCE [LARGE SCALE GENOMIC DNA]</scope>
    <source>
        <strain evidence="10 11">DSM 44170</strain>
    </source>
</reference>
<dbReference type="Pfam" id="PF05977">
    <property type="entry name" value="MFS_3"/>
    <property type="match status" value="2"/>
</dbReference>
<feature type="transmembrane region" description="Helical" evidence="8">
    <location>
        <begin position="377"/>
        <end position="396"/>
    </location>
</feature>
<evidence type="ECO:0000256" key="7">
    <source>
        <dbReference type="SAM" id="MobiDB-lite"/>
    </source>
</evidence>
<evidence type="ECO:0000256" key="1">
    <source>
        <dbReference type="ARBA" id="ARBA00004651"/>
    </source>
</evidence>
<dbReference type="RefSeq" id="WP_253765066.1">
    <property type="nucleotide sequence ID" value="NZ_BAAAVE010000024.1"/>
</dbReference>
<evidence type="ECO:0000256" key="6">
    <source>
        <dbReference type="ARBA" id="ARBA00023136"/>
    </source>
</evidence>
<dbReference type="InterPro" id="IPR020846">
    <property type="entry name" value="MFS_dom"/>
</dbReference>
<evidence type="ECO:0000256" key="5">
    <source>
        <dbReference type="ARBA" id="ARBA00022989"/>
    </source>
</evidence>
<feature type="region of interest" description="Disordered" evidence="7">
    <location>
        <begin position="191"/>
        <end position="320"/>
    </location>
</feature>
<keyword evidence="5 8" id="KW-1133">Transmembrane helix</keyword>
<dbReference type="InterPro" id="IPR010290">
    <property type="entry name" value="TM_effector"/>
</dbReference>
<evidence type="ECO:0000313" key="10">
    <source>
        <dbReference type="EMBL" id="MCP2344095.1"/>
    </source>
</evidence>
<comment type="caution">
    <text evidence="10">The sequence shown here is derived from an EMBL/GenBank/DDBJ whole genome shotgun (WGS) entry which is preliminary data.</text>
</comment>
<keyword evidence="6 8" id="KW-0472">Membrane</keyword>
<keyword evidence="4 8" id="KW-0812">Transmembrane</keyword>
<feature type="transmembrane region" description="Helical" evidence="8">
    <location>
        <begin position="436"/>
        <end position="457"/>
    </location>
</feature>
<evidence type="ECO:0000256" key="3">
    <source>
        <dbReference type="ARBA" id="ARBA00022475"/>
    </source>
</evidence>
<dbReference type="InterPro" id="IPR036259">
    <property type="entry name" value="MFS_trans_sf"/>
</dbReference>
<protein>
    <submittedName>
        <fullName evidence="10">MFS family permease</fullName>
    </submittedName>
</protein>
<evidence type="ECO:0000256" key="2">
    <source>
        <dbReference type="ARBA" id="ARBA00022448"/>
    </source>
</evidence>
<feature type="transmembrane region" description="Helical" evidence="8">
    <location>
        <begin position="155"/>
        <end position="184"/>
    </location>
</feature>
<keyword evidence="3" id="KW-1003">Cell membrane</keyword>
<feature type="compositionally biased region" description="Basic and acidic residues" evidence="7">
    <location>
        <begin position="194"/>
        <end position="239"/>
    </location>
</feature>
<gene>
    <name evidence="10" type="ORF">HD595_000217</name>
</gene>
<dbReference type="SUPFAM" id="SSF103473">
    <property type="entry name" value="MFS general substrate transporter"/>
    <property type="match status" value="1"/>
</dbReference>
<keyword evidence="11" id="KW-1185">Reference proteome</keyword>
<feature type="transmembrane region" description="Helical" evidence="8">
    <location>
        <begin position="469"/>
        <end position="488"/>
    </location>
</feature>
<feature type="compositionally biased region" description="Low complexity" evidence="7">
    <location>
        <begin position="286"/>
        <end position="304"/>
    </location>
</feature>
<feature type="transmembrane region" description="Helical" evidence="8">
    <location>
        <begin position="45"/>
        <end position="64"/>
    </location>
</feature>
<dbReference type="PANTHER" id="PTHR23513:SF11">
    <property type="entry name" value="STAPHYLOFERRIN A TRANSPORTER"/>
    <property type="match status" value="1"/>
</dbReference>
<feature type="transmembrane region" description="Helical" evidence="8">
    <location>
        <begin position="338"/>
        <end position="365"/>
    </location>
</feature>
<dbReference type="EMBL" id="JAMZEC010000001">
    <property type="protein sequence ID" value="MCP2344095.1"/>
    <property type="molecule type" value="Genomic_DNA"/>
</dbReference>
<dbReference type="CDD" id="cd06173">
    <property type="entry name" value="MFS_MefA_like"/>
    <property type="match status" value="1"/>
</dbReference>
<evidence type="ECO:0000313" key="11">
    <source>
        <dbReference type="Proteomes" id="UP001320766"/>
    </source>
</evidence>
<comment type="subcellular location">
    <subcellularLocation>
        <location evidence="1">Cell membrane</location>
        <topology evidence="1">Multi-pass membrane protein</topology>
    </subcellularLocation>
</comment>
<sequence length="537" mass="54512">MPGLGRAFTFLWSSTALSNVADGVLKVGAPLLAVSMTRSPTQVSLVGAAVTLPWLLFALHAGAIADRVDRRRIMVLANTARAGVLVLGGALALTGTLNLWGMLAVLLVSGVSEVFADTSAQSVLPMTVPSDRLTAANGRVVSAQMIGNEFLGSPLAGFLVTLLPVAVLGAPALLYGAAGVLLLGMRGNFSPRPRSQEHAKEGAGERIEGGTGERSEEAARQGAREDTGEGARRGTEESARQGIQGSSGEGAREGTEEGASEGTGQGARRGAEEGTAKGSGEGAGRSGQAAGAGTSGQAADAGTSRQAADAGTSRQAARTGGLGRDIREAMRYLWAHRFLRTLAISAGLLNTVSAAYFGVLVLWLVGPGSRVGLAPEGYGLMMSAMAVGSVGGSLVAERLAGMLGEGRTLVVAWLVSALLYLVPVLVPVAWVLYPTAVLWGIAGAVGNVLVVSIRQRLIPSALLGRVNSAYRLVGMGGMPVGAALGGLLSEFAGLPVLFLGAAGVALAAVGLVWRVARGPISMPLTSDHSVRRTSASV</sequence>
<keyword evidence="2" id="KW-0813">Transport</keyword>
<evidence type="ECO:0000259" key="9">
    <source>
        <dbReference type="PROSITE" id="PS50850"/>
    </source>
</evidence>
<feature type="transmembrane region" description="Helical" evidence="8">
    <location>
        <begin position="408"/>
        <end position="430"/>
    </location>
</feature>
<feature type="domain" description="Major facilitator superfamily (MFS) profile" evidence="9">
    <location>
        <begin position="342"/>
        <end position="537"/>
    </location>
</feature>
<feature type="transmembrane region" description="Helical" evidence="8">
    <location>
        <begin position="494"/>
        <end position="513"/>
    </location>
</feature>
<dbReference type="Proteomes" id="UP001320766">
    <property type="component" value="Unassembled WGS sequence"/>
</dbReference>
<evidence type="ECO:0000256" key="4">
    <source>
        <dbReference type="ARBA" id="ARBA00022692"/>
    </source>
</evidence>
<dbReference type="PROSITE" id="PS50850">
    <property type="entry name" value="MFS"/>
    <property type="match status" value="1"/>
</dbReference>
<organism evidence="10 11">
    <name type="scientific">Nonomuraea roseoviolacea subsp. carminata</name>
    <dbReference type="NCBI Taxonomy" id="160689"/>
    <lineage>
        <taxon>Bacteria</taxon>
        <taxon>Bacillati</taxon>
        <taxon>Actinomycetota</taxon>
        <taxon>Actinomycetes</taxon>
        <taxon>Streptosporangiales</taxon>
        <taxon>Streptosporangiaceae</taxon>
        <taxon>Nonomuraea</taxon>
    </lineage>
</organism>
<dbReference type="Gene3D" id="1.20.1250.20">
    <property type="entry name" value="MFS general substrate transporter like domains"/>
    <property type="match status" value="2"/>
</dbReference>
<name>A0ABT1JR97_9ACTN</name>
<feature type="transmembrane region" description="Helical" evidence="8">
    <location>
        <begin position="84"/>
        <end position="108"/>
    </location>
</feature>
<accession>A0ABT1JR97</accession>
<evidence type="ECO:0000256" key="8">
    <source>
        <dbReference type="SAM" id="Phobius"/>
    </source>
</evidence>